<name>A0A833XTH6_JUGRE</name>
<feature type="non-terminal residue" evidence="2">
    <location>
        <position position="124"/>
    </location>
</feature>
<evidence type="ECO:0000313" key="3">
    <source>
        <dbReference type="Proteomes" id="UP000619265"/>
    </source>
</evidence>
<accession>A0A833XTH6</accession>
<feature type="compositionally biased region" description="Pro residues" evidence="1">
    <location>
        <begin position="8"/>
        <end position="19"/>
    </location>
</feature>
<dbReference type="Proteomes" id="UP000619265">
    <property type="component" value="Unassembled WGS sequence"/>
</dbReference>
<evidence type="ECO:0000256" key="1">
    <source>
        <dbReference type="SAM" id="MobiDB-lite"/>
    </source>
</evidence>
<proteinExistence type="predicted"/>
<sequence length="124" mass="14823">MSNHTEPAPIPFIPKPVSPNPSLLPSYPEDIDQYIELDLQERQNELLRKEEEMEKRSRYIEKREIEFRKTADEIEKREMVQDGRDEEFLKKTEMLLEQEDGIRRSRMLLRAYSTFVVVGCCYLV</sequence>
<comment type="caution">
    <text evidence="2">The sequence shown here is derived from an EMBL/GenBank/DDBJ whole genome shotgun (WGS) entry which is preliminary data.</text>
</comment>
<reference evidence="2" key="2">
    <citation type="submission" date="2020-03" db="EMBL/GenBank/DDBJ databases">
        <title>Walnut 2.0.</title>
        <authorList>
            <person name="Marrano A."/>
            <person name="Britton M."/>
            <person name="Zimin A.V."/>
            <person name="Zaini P.A."/>
            <person name="Workman R."/>
            <person name="Puiu D."/>
            <person name="Bianco L."/>
            <person name="Allen B.J."/>
            <person name="Troggio M."/>
            <person name="Leslie C.A."/>
            <person name="Timp W."/>
            <person name="Dendekar A."/>
            <person name="Salzberg S.L."/>
            <person name="Neale D.B."/>
        </authorList>
    </citation>
    <scope>NUCLEOTIDE SEQUENCE</scope>
    <source>
        <tissue evidence="2">Leaves</tissue>
    </source>
</reference>
<reference evidence="2" key="1">
    <citation type="submission" date="2015-10" db="EMBL/GenBank/DDBJ databases">
        <authorList>
            <person name="Martinez-Garcia P.J."/>
            <person name="Crepeau M.W."/>
            <person name="Puiu D."/>
            <person name="Gonzalez-Ibeas D."/>
            <person name="Whalen J."/>
            <person name="Stevens K."/>
            <person name="Paul R."/>
            <person name="Butterfield T."/>
            <person name="Britton M."/>
            <person name="Reagan R."/>
            <person name="Chakraborty S."/>
            <person name="Walawage S.L."/>
            <person name="Vasquez-Gross H.A."/>
            <person name="Cardeno C."/>
            <person name="Famula R."/>
            <person name="Pratt K."/>
            <person name="Kuruganti S."/>
            <person name="Aradhya M.K."/>
            <person name="Leslie C.A."/>
            <person name="Dandekar A.M."/>
            <person name="Salzberg S.L."/>
            <person name="Wegrzyn J.L."/>
            <person name="Langley C.H."/>
            <person name="Neale D.B."/>
        </authorList>
    </citation>
    <scope>NUCLEOTIDE SEQUENCE</scope>
    <source>
        <tissue evidence="2">Leaves</tissue>
    </source>
</reference>
<dbReference type="EMBL" id="LIHL02000005">
    <property type="protein sequence ID" value="KAF5470884.1"/>
    <property type="molecule type" value="Genomic_DNA"/>
</dbReference>
<dbReference type="Gramene" id="Jr05_11750_p1">
    <property type="protein sequence ID" value="cds.Jr05_11750_p1"/>
    <property type="gene ID" value="Jr05_11750"/>
</dbReference>
<organism evidence="2 3">
    <name type="scientific">Juglans regia</name>
    <name type="common">English walnut</name>
    <dbReference type="NCBI Taxonomy" id="51240"/>
    <lineage>
        <taxon>Eukaryota</taxon>
        <taxon>Viridiplantae</taxon>
        <taxon>Streptophyta</taxon>
        <taxon>Embryophyta</taxon>
        <taxon>Tracheophyta</taxon>
        <taxon>Spermatophyta</taxon>
        <taxon>Magnoliopsida</taxon>
        <taxon>eudicotyledons</taxon>
        <taxon>Gunneridae</taxon>
        <taxon>Pentapetalae</taxon>
        <taxon>rosids</taxon>
        <taxon>fabids</taxon>
        <taxon>Fagales</taxon>
        <taxon>Juglandaceae</taxon>
        <taxon>Juglans</taxon>
    </lineage>
</organism>
<protein>
    <submittedName>
        <fullName evidence="2">Uncharacterized protein</fullName>
    </submittedName>
</protein>
<dbReference type="AlphaFoldDB" id="A0A833XTH6"/>
<gene>
    <name evidence="2" type="ORF">F2P56_011371</name>
</gene>
<evidence type="ECO:0000313" key="2">
    <source>
        <dbReference type="EMBL" id="KAF5470884.1"/>
    </source>
</evidence>
<feature type="region of interest" description="Disordered" evidence="1">
    <location>
        <begin position="1"/>
        <end position="25"/>
    </location>
</feature>